<accession>A0AAN7RLK0</accession>
<evidence type="ECO:0000256" key="1">
    <source>
        <dbReference type="SAM" id="MobiDB-lite"/>
    </source>
</evidence>
<protein>
    <submittedName>
        <fullName evidence="2">Uncharacterized protein</fullName>
    </submittedName>
</protein>
<dbReference type="Proteomes" id="UP001346149">
    <property type="component" value="Unassembled WGS sequence"/>
</dbReference>
<feature type="region of interest" description="Disordered" evidence="1">
    <location>
        <begin position="28"/>
        <end position="51"/>
    </location>
</feature>
<evidence type="ECO:0000313" key="3">
    <source>
        <dbReference type="Proteomes" id="UP001346149"/>
    </source>
</evidence>
<gene>
    <name evidence="2" type="ORF">SAY86_021370</name>
</gene>
<sequence>MALLSHLMSWQSISLNTAKEKMAMTTPVYTRKARSDGEKMEMATPVITKKV</sequence>
<evidence type="ECO:0000313" key="2">
    <source>
        <dbReference type="EMBL" id="KAK4800883.1"/>
    </source>
</evidence>
<reference evidence="2 3" key="1">
    <citation type="journal article" date="2023" name="Hortic Res">
        <title>Pangenome of water caltrop reveals structural variations and asymmetric subgenome divergence after allopolyploidization.</title>
        <authorList>
            <person name="Zhang X."/>
            <person name="Chen Y."/>
            <person name="Wang L."/>
            <person name="Yuan Y."/>
            <person name="Fang M."/>
            <person name="Shi L."/>
            <person name="Lu R."/>
            <person name="Comes H.P."/>
            <person name="Ma Y."/>
            <person name="Chen Y."/>
            <person name="Huang G."/>
            <person name="Zhou Y."/>
            <person name="Zheng Z."/>
            <person name="Qiu Y."/>
        </authorList>
    </citation>
    <scope>NUCLEOTIDE SEQUENCE [LARGE SCALE GENOMIC DNA]</scope>
    <source>
        <strain evidence="2">F231</strain>
    </source>
</reference>
<dbReference type="AlphaFoldDB" id="A0AAN7RLK0"/>
<proteinExistence type="predicted"/>
<keyword evidence="3" id="KW-1185">Reference proteome</keyword>
<comment type="caution">
    <text evidence="2">The sequence shown here is derived from an EMBL/GenBank/DDBJ whole genome shotgun (WGS) entry which is preliminary data.</text>
</comment>
<dbReference type="EMBL" id="JAXQNO010000003">
    <property type="protein sequence ID" value="KAK4800883.1"/>
    <property type="molecule type" value="Genomic_DNA"/>
</dbReference>
<organism evidence="2 3">
    <name type="scientific">Trapa natans</name>
    <name type="common">Water chestnut</name>
    <dbReference type="NCBI Taxonomy" id="22666"/>
    <lineage>
        <taxon>Eukaryota</taxon>
        <taxon>Viridiplantae</taxon>
        <taxon>Streptophyta</taxon>
        <taxon>Embryophyta</taxon>
        <taxon>Tracheophyta</taxon>
        <taxon>Spermatophyta</taxon>
        <taxon>Magnoliopsida</taxon>
        <taxon>eudicotyledons</taxon>
        <taxon>Gunneridae</taxon>
        <taxon>Pentapetalae</taxon>
        <taxon>rosids</taxon>
        <taxon>malvids</taxon>
        <taxon>Myrtales</taxon>
        <taxon>Lythraceae</taxon>
        <taxon>Trapa</taxon>
    </lineage>
</organism>
<name>A0AAN7RLK0_TRANT</name>